<feature type="region of interest" description="Disordered" evidence="7">
    <location>
        <begin position="131"/>
        <end position="313"/>
    </location>
</feature>
<keyword evidence="4" id="KW-0347">Helicase</keyword>
<dbReference type="InterPro" id="IPR049730">
    <property type="entry name" value="SNF2/RAD54-like_C"/>
</dbReference>
<dbReference type="InterPro" id="IPR000330">
    <property type="entry name" value="SNF2_N"/>
</dbReference>
<evidence type="ECO:0000313" key="11">
    <source>
        <dbReference type="EMBL" id="SLM36818.1"/>
    </source>
</evidence>
<keyword evidence="3" id="KW-0378">Hydrolase</keyword>
<dbReference type="Pfam" id="PF00176">
    <property type="entry name" value="SNF2-rel_dom"/>
    <property type="match status" value="1"/>
</dbReference>
<dbReference type="Pfam" id="PF13923">
    <property type="entry name" value="zf-C3HC4_2"/>
    <property type="match status" value="1"/>
</dbReference>
<name>A0A1W5D116_9LECA</name>
<feature type="domain" description="Helicase C-terminal" evidence="10">
    <location>
        <begin position="1191"/>
        <end position="1357"/>
    </location>
</feature>
<feature type="compositionally biased region" description="Basic and acidic residues" evidence="7">
    <location>
        <begin position="233"/>
        <end position="275"/>
    </location>
</feature>
<dbReference type="InterPro" id="IPR013083">
    <property type="entry name" value="Znf_RING/FYVE/PHD"/>
</dbReference>
<dbReference type="CDD" id="cd18793">
    <property type="entry name" value="SF2_C_SNF"/>
    <property type="match status" value="1"/>
</dbReference>
<proteinExistence type="inferred from homology"/>
<dbReference type="InterPro" id="IPR001841">
    <property type="entry name" value="Znf_RING"/>
</dbReference>
<dbReference type="PROSITE" id="PS50089">
    <property type="entry name" value="ZF_RING_2"/>
    <property type="match status" value="1"/>
</dbReference>
<feature type="domain" description="RING-type" evidence="8">
    <location>
        <begin position="1007"/>
        <end position="1059"/>
    </location>
</feature>
<evidence type="ECO:0000256" key="4">
    <source>
        <dbReference type="ARBA" id="ARBA00022806"/>
    </source>
</evidence>
<reference evidence="12" key="1">
    <citation type="submission" date="2017-03" db="EMBL/GenBank/DDBJ databases">
        <authorList>
            <person name="Sharma R."/>
            <person name="Thines M."/>
        </authorList>
    </citation>
    <scope>NUCLEOTIDE SEQUENCE [LARGE SCALE GENOMIC DNA]</scope>
</reference>
<dbReference type="InterPro" id="IPR014001">
    <property type="entry name" value="Helicase_ATP-bd"/>
</dbReference>
<feature type="compositionally biased region" description="Low complexity" evidence="7">
    <location>
        <begin position="158"/>
        <end position="174"/>
    </location>
</feature>
<dbReference type="InterPro" id="IPR038718">
    <property type="entry name" value="SNF2-like_sf"/>
</dbReference>
<evidence type="ECO:0000256" key="6">
    <source>
        <dbReference type="PROSITE-ProRule" id="PRU00175"/>
    </source>
</evidence>
<feature type="compositionally biased region" description="Polar residues" evidence="7">
    <location>
        <begin position="279"/>
        <end position="305"/>
    </location>
</feature>
<dbReference type="CDD" id="cd22249">
    <property type="entry name" value="UDM1_RNF168_RNF169-like"/>
    <property type="match status" value="1"/>
</dbReference>
<feature type="compositionally biased region" description="Acidic residues" evidence="7">
    <location>
        <begin position="1088"/>
        <end position="1119"/>
    </location>
</feature>
<dbReference type="InterPro" id="IPR001650">
    <property type="entry name" value="Helicase_C-like"/>
</dbReference>
<keyword evidence="6" id="KW-0479">Metal-binding</keyword>
<dbReference type="SMART" id="SM00184">
    <property type="entry name" value="RING"/>
    <property type="match status" value="1"/>
</dbReference>
<keyword evidence="12" id="KW-1185">Reference proteome</keyword>
<sequence>MSTSSSTRSSSAIEDDLAYYRALLGYLDETSDDFWVRKMELESDIRKLNTQLLDRQREEDARQHEENMKFLDIAGLNQVSAPAKERRQSSQQDLNSMTGFAPYAGSDRNIFAGNFASGGQERLLGTPAWDFGALQSDTNPQTVSDNRPADSSFGVTQSPDAASSASSPALPPMSSRKRHRETLGLPHVSSGRDPKSMRTTPSPAMTGSTTPSSLDSFEMGDNPDWFRLMGGNPKDHMRELREEQKAQEKALKEKQEQERRDEEFARQLMEQDERATQALPPSSQGSSTTWRGSQVPSQGTLYTSGRTRRPEAFPEVPMFPQSYQEASASSRPSPVEPGNIRSACSTALKQVPSLASILSHQGSSSDFIDLGDGSSDTENTFVDPNSDIEEIDGSIFRDNGRKSKPPMGYPWPGVGPYDGPHTNQNEAVESNSFHHYPVLSSTPLALQYPASVPPVLPFMQLNAYQGSAGYGGSTVYTATPNAGAGFSPNVSTWYDAAGKLRHGPAGVANRAYNGAYGLLDPDIGNIPGGSSGNGAGYGGSSVYGATGSSPTPRLLDTMPCLDYTGQPQAQSAHSIFSDENPYNADDPKSVELHQRWGQRYDYLTNDPTRTAGEIKSLLENIRPDEDLPPQNREGTPDAMMYPLMEHQKLGLAWMKAMEEGSNKGGILADDMGLGKTIQALALMVSRRSTDPLRKTTLIVAPVALMKQWEREIQKKLKPGRDHALTTYILHGSKRDASWSDLRRYDVVLTTFGTLANELKRKEQIDMHKRANPNWRPTTKADRLPLLGDECKWYRVIIDEAQCVKNKNTKAAQGAFALQALTRFCMSGTPMMNNVGELFSLIHFLRIKPYNEAQRFSSDFSRPLKGSSPYAKDQAMRKLQALLKAILLRRTKKSMIDGKPILDLPERTTEKQHAVLSEDEEAFYRALETRSRLLFNKYLKTGTVGRHYSNILVLLLRLRQACCHPHLIKDFGITSGVTEVSAKDMIALAEALAPDVVERIKEQGNIECPICMDSADNATIFTPCGHSTCSECFAKISDPAQGIAEGQGADTHEIKCPNCRAKVVPSKVIDYNTFKRVHMPEEFAAENPEAVDLEAEAEADEETASETESDDDAEGSDEGGDLSGFVVADDVKDEDETEEKKHKRTDKGKGKKADKAVPRKKLAQLKKEGMRNAKARRQYLRRLEREWETSAKIEKVMEILEATQNRQDNEKTIIFSQFTSMLDLIEVPISRKDWNYKRYDGSMSSNARNDAVLEFTDRKDCRIMLVSLKAGNSGLNLVAASQVIIVDPFWNPYIEEQAIDRAHRIGQMRPVEVHRILVENTVEDRILTLQEKKRAIVEGALDENASHAIGRLGVKELAFLFGVPA</sequence>
<accession>A0A1W5D116</accession>
<evidence type="ECO:0000256" key="5">
    <source>
        <dbReference type="ARBA" id="ARBA00022840"/>
    </source>
</evidence>
<keyword evidence="6" id="KW-0862">Zinc</keyword>
<dbReference type="SMART" id="SM00487">
    <property type="entry name" value="DEXDc"/>
    <property type="match status" value="1"/>
</dbReference>
<dbReference type="InterPro" id="IPR027417">
    <property type="entry name" value="P-loop_NTPase"/>
</dbReference>
<dbReference type="Pfam" id="PF00271">
    <property type="entry name" value="Helicase_C"/>
    <property type="match status" value="1"/>
</dbReference>
<dbReference type="GO" id="GO:0005737">
    <property type="term" value="C:cytoplasm"/>
    <property type="evidence" value="ECO:0007669"/>
    <property type="project" value="TreeGrafter"/>
</dbReference>
<dbReference type="FunFam" id="3.40.50.300:FF:002380">
    <property type="entry name" value="SWI/SNF family DNA-dependent ATPase, putative"/>
    <property type="match status" value="1"/>
</dbReference>
<dbReference type="GO" id="GO:0005634">
    <property type="term" value="C:nucleus"/>
    <property type="evidence" value="ECO:0007669"/>
    <property type="project" value="TreeGrafter"/>
</dbReference>
<evidence type="ECO:0000256" key="3">
    <source>
        <dbReference type="ARBA" id="ARBA00022801"/>
    </source>
</evidence>
<feature type="compositionally biased region" description="Basic and acidic residues" evidence="7">
    <location>
        <begin position="1146"/>
        <end position="1156"/>
    </location>
</feature>
<dbReference type="GO" id="GO:0016787">
    <property type="term" value="F:hydrolase activity"/>
    <property type="evidence" value="ECO:0007669"/>
    <property type="project" value="UniProtKB-KW"/>
</dbReference>
<organism evidence="11 12">
    <name type="scientific">Lasallia pustulata</name>
    <dbReference type="NCBI Taxonomy" id="136370"/>
    <lineage>
        <taxon>Eukaryota</taxon>
        <taxon>Fungi</taxon>
        <taxon>Dikarya</taxon>
        <taxon>Ascomycota</taxon>
        <taxon>Pezizomycotina</taxon>
        <taxon>Lecanoromycetes</taxon>
        <taxon>OSLEUM clade</taxon>
        <taxon>Umbilicariomycetidae</taxon>
        <taxon>Umbilicariales</taxon>
        <taxon>Umbilicariaceae</taxon>
        <taxon>Lasallia</taxon>
    </lineage>
</organism>
<feature type="region of interest" description="Disordered" evidence="7">
    <location>
        <begin position="1082"/>
        <end position="1159"/>
    </location>
</feature>
<dbReference type="PANTHER" id="PTHR45626:SF16">
    <property type="entry name" value="ATP-DEPENDENT HELICASE ULS1"/>
    <property type="match status" value="1"/>
</dbReference>
<evidence type="ECO:0000256" key="1">
    <source>
        <dbReference type="ARBA" id="ARBA00007025"/>
    </source>
</evidence>
<dbReference type="Gene3D" id="3.40.50.10810">
    <property type="entry name" value="Tandem AAA-ATPase domain"/>
    <property type="match status" value="1"/>
</dbReference>
<dbReference type="PANTHER" id="PTHR45626">
    <property type="entry name" value="TRANSCRIPTION TERMINATION FACTOR 2-RELATED"/>
    <property type="match status" value="1"/>
</dbReference>
<dbReference type="PROSITE" id="PS51192">
    <property type="entry name" value="HELICASE_ATP_BIND_1"/>
    <property type="match status" value="1"/>
</dbReference>
<evidence type="ECO:0000256" key="7">
    <source>
        <dbReference type="SAM" id="MobiDB-lite"/>
    </source>
</evidence>
<dbReference type="SMART" id="SM00490">
    <property type="entry name" value="HELICc"/>
    <property type="match status" value="1"/>
</dbReference>
<dbReference type="GO" id="GO:0005524">
    <property type="term" value="F:ATP binding"/>
    <property type="evidence" value="ECO:0007669"/>
    <property type="project" value="UniProtKB-KW"/>
</dbReference>
<dbReference type="GO" id="GO:0000724">
    <property type="term" value="P:double-strand break repair via homologous recombination"/>
    <property type="evidence" value="ECO:0007669"/>
    <property type="project" value="TreeGrafter"/>
</dbReference>
<comment type="similarity">
    <text evidence="1">Belongs to the SNF2/RAD54 helicase family.</text>
</comment>
<dbReference type="SUPFAM" id="SSF52540">
    <property type="entry name" value="P-loop containing nucleoside triphosphate hydrolases"/>
    <property type="match status" value="2"/>
</dbReference>
<evidence type="ECO:0000259" key="8">
    <source>
        <dbReference type="PROSITE" id="PS50089"/>
    </source>
</evidence>
<keyword evidence="2" id="KW-0547">Nucleotide-binding</keyword>
<dbReference type="Gene3D" id="3.40.50.300">
    <property type="entry name" value="P-loop containing nucleotide triphosphate hydrolases"/>
    <property type="match status" value="1"/>
</dbReference>
<dbReference type="Gene3D" id="3.30.40.10">
    <property type="entry name" value="Zinc/RING finger domain, C3HC4 (zinc finger)"/>
    <property type="match status" value="1"/>
</dbReference>
<dbReference type="GO" id="GO:0008094">
    <property type="term" value="F:ATP-dependent activity, acting on DNA"/>
    <property type="evidence" value="ECO:0007669"/>
    <property type="project" value="TreeGrafter"/>
</dbReference>
<feature type="compositionally biased region" description="Polar residues" evidence="7">
    <location>
        <begin position="135"/>
        <end position="145"/>
    </location>
</feature>
<evidence type="ECO:0000259" key="10">
    <source>
        <dbReference type="PROSITE" id="PS51194"/>
    </source>
</evidence>
<keyword evidence="6" id="KW-0863">Zinc-finger</keyword>
<feature type="compositionally biased region" description="Polar residues" evidence="7">
    <location>
        <begin position="197"/>
        <end position="215"/>
    </location>
</feature>
<dbReference type="EMBL" id="FWEW01001349">
    <property type="protein sequence ID" value="SLM36818.1"/>
    <property type="molecule type" value="Genomic_DNA"/>
</dbReference>
<dbReference type="CDD" id="cd18008">
    <property type="entry name" value="DEXDc_SHPRH-like"/>
    <property type="match status" value="1"/>
</dbReference>
<dbReference type="GO" id="GO:0004386">
    <property type="term" value="F:helicase activity"/>
    <property type="evidence" value="ECO:0007669"/>
    <property type="project" value="UniProtKB-KW"/>
</dbReference>
<dbReference type="Proteomes" id="UP000192927">
    <property type="component" value="Unassembled WGS sequence"/>
</dbReference>
<feature type="domain" description="Helicase ATP-binding" evidence="9">
    <location>
        <begin position="656"/>
        <end position="847"/>
    </location>
</feature>
<dbReference type="GO" id="GO:0008270">
    <property type="term" value="F:zinc ion binding"/>
    <property type="evidence" value="ECO:0007669"/>
    <property type="project" value="UniProtKB-KW"/>
</dbReference>
<keyword evidence="5" id="KW-0067">ATP-binding</keyword>
<evidence type="ECO:0000259" key="9">
    <source>
        <dbReference type="PROSITE" id="PS51192"/>
    </source>
</evidence>
<evidence type="ECO:0000313" key="12">
    <source>
        <dbReference type="Proteomes" id="UP000192927"/>
    </source>
</evidence>
<evidence type="ECO:0000256" key="2">
    <source>
        <dbReference type="ARBA" id="ARBA00022741"/>
    </source>
</evidence>
<dbReference type="PROSITE" id="PS51194">
    <property type="entry name" value="HELICASE_CTER"/>
    <property type="match status" value="1"/>
</dbReference>
<dbReference type="SUPFAM" id="SSF57850">
    <property type="entry name" value="RING/U-box"/>
    <property type="match status" value="1"/>
</dbReference>
<dbReference type="InterPro" id="IPR050628">
    <property type="entry name" value="SNF2_RAD54_helicase_TF"/>
</dbReference>
<protein>
    <submittedName>
        <fullName evidence="11">Swi snf family dna-dependent atpase</fullName>
    </submittedName>
</protein>